<evidence type="ECO:0000256" key="2">
    <source>
        <dbReference type="SAM" id="MobiDB-lite"/>
    </source>
</evidence>
<dbReference type="AlphaFoldDB" id="A0A7T1BR29"/>
<dbReference type="RefSeq" id="WP_231388565.1">
    <property type="nucleotide sequence ID" value="NZ_CP060436.1"/>
</dbReference>
<feature type="compositionally biased region" description="Low complexity" evidence="2">
    <location>
        <begin position="30"/>
        <end position="45"/>
    </location>
</feature>
<reference evidence="4 5" key="1">
    <citation type="submission" date="2020-08" db="EMBL/GenBank/DDBJ databases">
        <title>Genome sequence of Rhodobacteraceae bacterium Lw-13e.</title>
        <authorList>
            <person name="Poehlein A."/>
            <person name="Wolter L."/>
            <person name="Daniel R."/>
            <person name="Brinkhoff T."/>
        </authorList>
    </citation>
    <scope>NUCLEOTIDE SEQUENCE [LARGE SCALE GENOMIC DNA]</scope>
    <source>
        <strain evidence="4 5">Lw-13e</strain>
    </source>
</reference>
<sequence length="589" mass="64771">MPDDWDPDAIAGPVATEAGPEAPPPDEAPESAPAAPTADTDAGRPPEQPEDDDLRSTRRGRRKDRVNADKDAELAARESADRPEDTLAETAGPAPAQAASFVPLDSGQSDTAGLSDDATALTSRQLRALRRAAQKHGVDAETDEEILRILRARGIDPFDKDPLATIPGSEVPPGGAGEPSQGNHLQLPQAFRDNSPARYTPGDNGASERRQREIMAMQRDIARRRRRKSLQLITRLSFFIMLPTLLAGYYYYFVATPMYSTKSEFMILQADGTGIGGASGLFSGTQFATNQDAIAVQSFLESKDAMLRLDDDLGFRDHFEQDWIDPIQRLPADASQEQVYKIYKRYVKIGYDPSEGVIRMEIMAADPELATLFSTQLIQYAEKRVDDLSLRKREDAMGSALSSLEEAKDFRRAAQLRLVTLQEGTIVDPDAVIASLRTQISTYEVQLQEKKLQLAALNDNARPNQARVDGVNGDISRLETVIAELNLKMTDAQIDDVSLAAKTTEVRLAQADLSSADIFLQAALENQKQAELEANRQVRYLTTSVRPVTPEDPSYPRAFENTLLVMVIMSGVYLMFSLTAAILKEQVSN</sequence>
<proteinExistence type="predicted"/>
<feature type="compositionally biased region" description="Low complexity" evidence="2">
    <location>
        <begin position="11"/>
        <end position="20"/>
    </location>
</feature>
<evidence type="ECO:0000256" key="1">
    <source>
        <dbReference type="SAM" id="Coils"/>
    </source>
</evidence>
<feature type="compositionally biased region" description="Low complexity" evidence="2">
    <location>
        <begin position="88"/>
        <end position="99"/>
    </location>
</feature>
<feature type="compositionally biased region" description="Basic and acidic residues" evidence="2">
    <location>
        <begin position="65"/>
        <end position="85"/>
    </location>
</feature>
<accession>A0A7T1BR29</accession>
<dbReference type="Proteomes" id="UP000283786">
    <property type="component" value="Chromosome"/>
</dbReference>
<evidence type="ECO:0000256" key="3">
    <source>
        <dbReference type="SAM" id="Phobius"/>
    </source>
</evidence>
<keyword evidence="3" id="KW-1133">Transmembrane helix</keyword>
<feature type="transmembrane region" description="Helical" evidence="3">
    <location>
        <begin position="563"/>
        <end position="583"/>
    </location>
</feature>
<name>A0A7T1BR29_9RHOB</name>
<organism evidence="4 5">
    <name type="scientific">Pseudooceanicola algae</name>
    <dbReference type="NCBI Taxonomy" id="1537215"/>
    <lineage>
        <taxon>Bacteria</taxon>
        <taxon>Pseudomonadati</taxon>
        <taxon>Pseudomonadota</taxon>
        <taxon>Alphaproteobacteria</taxon>
        <taxon>Rhodobacterales</taxon>
        <taxon>Paracoccaceae</taxon>
        <taxon>Pseudooceanicola</taxon>
    </lineage>
</organism>
<dbReference type="KEGG" id="palw:PSAL_000840"/>
<keyword evidence="3" id="KW-0472">Membrane</keyword>
<keyword evidence="1" id="KW-0175">Coiled coil</keyword>
<gene>
    <name evidence="4" type="ORF">PSAL_000840</name>
</gene>
<feature type="coiled-coil region" evidence="1">
    <location>
        <begin position="433"/>
        <end position="495"/>
    </location>
</feature>
<evidence type="ECO:0000313" key="5">
    <source>
        <dbReference type="Proteomes" id="UP000283786"/>
    </source>
</evidence>
<protein>
    <submittedName>
        <fullName evidence="4">Uncharacterized protein</fullName>
    </submittedName>
</protein>
<feature type="transmembrane region" description="Helical" evidence="3">
    <location>
        <begin position="232"/>
        <end position="252"/>
    </location>
</feature>
<dbReference type="EMBL" id="CP060436">
    <property type="protein sequence ID" value="QPM88881.1"/>
    <property type="molecule type" value="Genomic_DNA"/>
</dbReference>
<evidence type="ECO:0000313" key="4">
    <source>
        <dbReference type="EMBL" id="QPM88881.1"/>
    </source>
</evidence>
<keyword evidence="3" id="KW-0812">Transmembrane</keyword>
<feature type="region of interest" description="Disordered" evidence="2">
    <location>
        <begin position="159"/>
        <end position="211"/>
    </location>
</feature>
<feature type="region of interest" description="Disordered" evidence="2">
    <location>
        <begin position="1"/>
        <end position="115"/>
    </location>
</feature>
<keyword evidence="5" id="KW-1185">Reference proteome</keyword>